<evidence type="ECO:0000256" key="2">
    <source>
        <dbReference type="SAM" id="MobiDB-lite"/>
    </source>
</evidence>
<sequence>MQAVKQLHRRLPIASVSEKPTPAVLPCNAVQTSVKAVAVRTLPFRCADVGSSRNPAESYISRNAPELLHRATELSGKSSKGEIVPLDIAPGTLPVDLFLRNVISSVPVALVPSNDGIIRMKNPKMIQTELRAGTTQYQSITEVTVFGKGGILCFSSDQLCVRDLLKCSVFATNPQQHQQQQQQQHAGRPSGKLSNVPRKLWRSRAKSQSRVSTLSVCSWSPEGCCRWRSRTGGRLTLRPTTLVALTETEAMGFRPLAVNRLQSIGIGCKVDIPREDSTEASAKLRRRPALLRKKAITTSFFESRKESADIPCGQVFGVGLQQVVQSDRQRFPDSTLAQPAPWSPWDLGPDVAAADALSRRSDNASESSLSSLADFSSRKLQKGTASPFAYSKKPRVSRFYVERPVASAFLNTVHRLLLMGVFFSRSVVALAVGLRRGKQITFVKWHRARAKKTDRLAALLPARALKRGVLAVLRSPKPFLVEKNDD</sequence>
<dbReference type="EMBL" id="JABSTU010000007">
    <property type="protein sequence ID" value="KAH8024983.1"/>
    <property type="molecule type" value="Genomic_DNA"/>
</dbReference>
<dbReference type="PANTHER" id="PTHR12635">
    <property type="entry name" value="RHO-GTPASE-ACTIVATING PROTEIN 6 FAMILY MEMBER"/>
    <property type="match status" value="1"/>
</dbReference>
<dbReference type="InterPro" id="IPR037863">
    <property type="entry name" value="RHOGAP6/36"/>
</dbReference>
<gene>
    <name evidence="3" type="ORF">HPB51_002397</name>
</gene>
<protein>
    <submittedName>
        <fullName evidence="3">Uncharacterized protein</fullName>
    </submittedName>
</protein>
<comment type="caution">
    <text evidence="3">The sequence shown here is derived from an EMBL/GenBank/DDBJ whole genome shotgun (WGS) entry which is preliminary data.</text>
</comment>
<feature type="region of interest" description="Disordered" evidence="2">
    <location>
        <begin position="178"/>
        <end position="207"/>
    </location>
</feature>
<evidence type="ECO:0000313" key="4">
    <source>
        <dbReference type="Proteomes" id="UP000821866"/>
    </source>
</evidence>
<dbReference type="PANTHER" id="PTHR12635:SF7">
    <property type="entry name" value="RHO GTPASE ACTIVATING PROTEIN 6-RELATED"/>
    <property type="match status" value="1"/>
</dbReference>
<accession>A0A9J6DS16</accession>
<keyword evidence="4" id="KW-1185">Reference proteome</keyword>
<organism evidence="3 4">
    <name type="scientific">Rhipicephalus microplus</name>
    <name type="common">Cattle tick</name>
    <name type="synonym">Boophilus microplus</name>
    <dbReference type="NCBI Taxonomy" id="6941"/>
    <lineage>
        <taxon>Eukaryota</taxon>
        <taxon>Metazoa</taxon>
        <taxon>Ecdysozoa</taxon>
        <taxon>Arthropoda</taxon>
        <taxon>Chelicerata</taxon>
        <taxon>Arachnida</taxon>
        <taxon>Acari</taxon>
        <taxon>Parasitiformes</taxon>
        <taxon>Ixodida</taxon>
        <taxon>Ixodoidea</taxon>
        <taxon>Ixodidae</taxon>
        <taxon>Rhipicephalinae</taxon>
        <taxon>Rhipicephalus</taxon>
        <taxon>Boophilus</taxon>
    </lineage>
</organism>
<reference evidence="3" key="2">
    <citation type="submission" date="2021-09" db="EMBL/GenBank/DDBJ databases">
        <authorList>
            <person name="Jia N."/>
            <person name="Wang J."/>
            <person name="Shi W."/>
            <person name="Du L."/>
            <person name="Sun Y."/>
            <person name="Zhan W."/>
            <person name="Jiang J."/>
            <person name="Wang Q."/>
            <person name="Zhang B."/>
            <person name="Ji P."/>
            <person name="Sakyi L.B."/>
            <person name="Cui X."/>
            <person name="Yuan T."/>
            <person name="Jiang B."/>
            <person name="Yang W."/>
            <person name="Lam T.T.-Y."/>
            <person name="Chang Q."/>
            <person name="Ding S."/>
            <person name="Wang X."/>
            <person name="Zhu J."/>
            <person name="Ruan X."/>
            <person name="Zhao L."/>
            <person name="Wei J."/>
            <person name="Que T."/>
            <person name="Du C."/>
            <person name="Cheng J."/>
            <person name="Dai P."/>
            <person name="Han X."/>
            <person name="Huang E."/>
            <person name="Gao Y."/>
            <person name="Liu J."/>
            <person name="Shao H."/>
            <person name="Ye R."/>
            <person name="Li L."/>
            <person name="Wei W."/>
            <person name="Wang X."/>
            <person name="Wang C."/>
            <person name="Huo Q."/>
            <person name="Li W."/>
            <person name="Guo W."/>
            <person name="Chen H."/>
            <person name="Chen S."/>
            <person name="Zhou L."/>
            <person name="Zhou L."/>
            <person name="Ni X."/>
            <person name="Tian J."/>
            <person name="Zhou Y."/>
            <person name="Sheng Y."/>
            <person name="Liu T."/>
            <person name="Pan Y."/>
            <person name="Xia L."/>
            <person name="Li J."/>
            <person name="Zhao F."/>
            <person name="Cao W."/>
        </authorList>
    </citation>
    <scope>NUCLEOTIDE SEQUENCE</scope>
    <source>
        <strain evidence="3">Rmic-2018</strain>
        <tissue evidence="3">Larvae</tissue>
    </source>
</reference>
<dbReference type="GO" id="GO:0005096">
    <property type="term" value="F:GTPase activator activity"/>
    <property type="evidence" value="ECO:0007669"/>
    <property type="project" value="UniProtKB-KW"/>
</dbReference>
<dbReference type="AlphaFoldDB" id="A0A9J6DS16"/>
<name>A0A9J6DS16_RHIMP</name>
<proteinExistence type="predicted"/>
<dbReference type="Proteomes" id="UP000821866">
    <property type="component" value="Unassembled WGS sequence"/>
</dbReference>
<reference evidence="3" key="1">
    <citation type="journal article" date="2020" name="Cell">
        <title>Large-Scale Comparative Analyses of Tick Genomes Elucidate Their Genetic Diversity and Vector Capacities.</title>
        <authorList>
            <consortium name="Tick Genome and Microbiome Consortium (TIGMIC)"/>
            <person name="Jia N."/>
            <person name="Wang J."/>
            <person name="Shi W."/>
            <person name="Du L."/>
            <person name="Sun Y."/>
            <person name="Zhan W."/>
            <person name="Jiang J.F."/>
            <person name="Wang Q."/>
            <person name="Zhang B."/>
            <person name="Ji P."/>
            <person name="Bell-Sakyi L."/>
            <person name="Cui X.M."/>
            <person name="Yuan T.T."/>
            <person name="Jiang B.G."/>
            <person name="Yang W.F."/>
            <person name="Lam T.T."/>
            <person name="Chang Q.C."/>
            <person name="Ding S.J."/>
            <person name="Wang X.J."/>
            <person name="Zhu J.G."/>
            <person name="Ruan X.D."/>
            <person name="Zhao L."/>
            <person name="Wei J.T."/>
            <person name="Ye R.Z."/>
            <person name="Que T.C."/>
            <person name="Du C.H."/>
            <person name="Zhou Y.H."/>
            <person name="Cheng J.X."/>
            <person name="Dai P.F."/>
            <person name="Guo W.B."/>
            <person name="Han X.H."/>
            <person name="Huang E.J."/>
            <person name="Li L.F."/>
            <person name="Wei W."/>
            <person name="Gao Y.C."/>
            <person name="Liu J.Z."/>
            <person name="Shao H.Z."/>
            <person name="Wang X."/>
            <person name="Wang C.C."/>
            <person name="Yang T.C."/>
            <person name="Huo Q.B."/>
            <person name="Li W."/>
            <person name="Chen H.Y."/>
            <person name="Chen S.E."/>
            <person name="Zhou L.G."/>
            <person name="Ni X.B."/>
            <person name="Tian J.H."/>
            <person name="Sheng Y."/>
            <person name="Liu T."/>
            <person name="Pan Y.S."/>
            <person name="Xia L.Y."/>
            <person name="Li J."/>
            <person name="Zhao F."/>
            <person name="Cao W.C."/>
        </authorList>
    </citation>
    <scope>NUCLEOTIDE SEQUENCE</scope>
    <source>
        <strain evidence="3">Rmic-2018</strain>
    </source>
</reference>
<dbReference type="VEuPathDB" id="VectorBase:LOC119176644"/>
<evidence type="ECO:0000256" key="1">
    <source>
        <dbReference type="ARBA" id="ARBA00022468"/>
    </source>
</evidence>
<keyword evidence="1" id="KW-0343">GTPase activation</keyword>
<evidence type="ECO:0000313" key="3">
    <source>
        <dbReference type="EMBL" id="KAH8024983.1"/>
    </source>
</evidence>